<protein>
    <submittedName>
        <fullName evidence="1">ORF63</fullName>
    </submittedName>
</protein>
<dbReference type="Proteomes" id="UP000267516">
    <property type="component" value="Segment"/>
</dbReference>
<reference evidence="1" key="1">
    <citation type="journal article" date="2018" name="Aquaculture">
        <title>Complete genome sequence of a white spot syndrome virus associated with a disease incursion in Australia.</title>
        <authorList>
            <person name="Oakey J."/>
            <person name="Smith C.S."/>
        </authorList>
    </citation>
    <scope>NUCLEOTIDE SEQUENCE [LARGE SCALE GENOMIC DNA]</scope>
    <source>
        <strain evidence="1">WSSV-AU</strain>
    </source>
</reference>
<dbReference type="EMBL" id="MF768985">
    <property type="protein sequence ID" value="ATU84207.1"/>
    <property type="molecule type" value="Genomic_DNA"/>
</dbReference>
<sequence length="60" mass="7535">MRHRWKRNREERLTTTPVRKMIQWKKRLRRLQQQKKTQNRLSVKGPEIKNPKQLLLFTLL</sequence>
<name>A0A2D3I726_9VIRU</name>
<organism evidence="1">
    <name type="scientific">White spot syndrome virus</name>
    <dbReference type="NCBI Taxonomy" id="342409"/>
    <lineage>
        <taxon>Viruses</taxon>
        <taxon>Viruses incertae sedis</taxon>
        <taxon>Naldaviricetes</taxon>
        <taxon>Nimaviridae</taxon>
        <taxon>Whispovirus</taxon>
    </lineage>
</organism>
<accession>A0A2D3I726</accession>
<evidence type="ECO:0000313" key="1">
    <source>
        <dbReference type="EMBL" id="ATU84207.1"/>
    </source>
</evidence>
<proteinExistence type="predicted"/>